<evidence type="ECO:0000313" key="8">
    <source>
        <dbReference type="Proteomes" id="UP000053660"/>
    </source>
</evidence>
<dbReference type="SUPFAM" id="SSF48371">
    <property type="entry name" value="ARM repeat"/>
    <property type="match status" value="1"/>
</dbReference>
<evidence type="ECO:0000256" key="6">
    <source>
        <dbReference type="PROSITE-ProRule" id="PRU00103"/>
    </source>
</evidence>
<dbReference type="InterPro" id="IPR000357">
    <property type="entry name" value="HEAT"/>
</dbReference>
<dbReference type="InterPro" id="IPR021133">
    <property type="entry name" value="HEAT_type_2"/>
</dbReference>
<dbReference type="InterPro" id="IPR040122">
    <property type="entry name" value="Importin_beta"/>
</dbReference>
<dbReference type="OrthoDB" id="543373at2759"/>
<evidence type="ECO:0000256" key="5">
    <source>
        <dbReference type="ARBA" id="ARBA00022927"/>
    </source>
</evidence>
<keyword evidence="5" id="KW-0653">Protein transport</keyword>
<dbReference type="GO" id="GO:0006606">
    <property type="term" value="P:protein import into nucleus"/>
    <property type="evidence" value="ECO:0007669"/>
    <property type="project" value="InterPro"/>
</dbReference>
<organism evidence="7 8">
    <name type="scientific">Oesophagostomum dentatum</name>
    <name type="common">Nodular worm</name>
    <dbReference type="NCBI Taxonomy" id="61180"/>
    <lineage>
        <taxon>Eukaryota</taxon>
        <taxon>Metazoa</taxon>
        <taxon>Ecdysozoa</taxon>
        <taxon>Nematoda</taxon>
        <taxon>Chromadorea</taxon>
        <taxon>Rhabditida</taxon>
        <taxon>Rhabditina</taxon>
        <taxon>Rhabditomorpha</taxon>
        <taxon>Strongyloidea</taxon>
        <taxon>Strongylidae</taxon>
        <taxon>Oesophagostomum</taxon>
    </lineage>
</organism>
<evidence type="ECO:0000256" key="4">
    <source>
        <dbReference type="ARBA" id="ARBA00022737"/>
    </source>
</evidence>
<dbReference type="Pfam" id="PF02985">
    <property type="entry name" value="HEAT"/>
    <property type="match status" value="1"/>
</dbReference>
<keyword evidence="3" id="KW-0963">Cytoplasm</keyword>
<dbReference type="GO" id="GO:0005737">
    <property type="term" value="C:cytoplasm"/>
    <property type="evidence" value="ECO:0007669"/>
    <property type="project" value="UniProtKB-SubCell"/>
</dbReference>
<evidence type="ECO:0000256" key="1">
    <source>
        <dbReference type="ARBA" id="ARBA00004496"/>
    </source>
</evidence>
<keyword evidence="4" id="KW-0677">Repeat</keyword>
<protein>
    <submittedName>
        <fullName evidence="7">HEAT repeat protein</fullName>
    </submittedName>
</protein>
<keyword evidence="2" id="KW-0813">Transport</keyword>
<keyword evidence="8" id="KW-1185">Reference proteome</keyword>
<dbReference type="InterPro" id="IPR016024">
    <property type="entry name" value="ARM-type_fold"/>
</dbReference>
<reference evidence="7 8" key="1">
    <citation type="submission" date="2014-03" db="EMBL/GenBank/DDBJ databases">
        <title>Draft genome of the hookworm Oesophagostomum dentatum.</title>
        <authorList>
            <person name="Mitreva M."/>
        </authorList>
    </citation>
    <scope>NUCLEOTIDE SEQUENCE [LARGE SCALE GENOMIC DNA]</scope>
    <source>
        <strain evidence="7 8">OD-Hann</strain>
    </source>
</reference>
<evidence type="ECO:0000256" key="3">
    <source>
        <dbReference type="ARBA" id="ARBA00022490"/>
    </source>
</evidence>
<dbReference type="PANTHER" id="PTHR10527">
    <property type="entry name" value="IMPORTIN BETA"/>
    <property type="match status" value="1"/>
</dbReference>
<feature type="non-terminal residue" evidence="7">
    <location>
        <position position="172"/>
    </location>
</feature>
<dbReference type="Gene3D" id="1.25.10.10">
    <property type="entry name" value="Leucine-rich Repeat Variant"/>
    <property type="match status" value="1"/>
</dbReference>
<dbReference type="GO" id="GO:0005634">
    <property type="term" value="C:nucleus"/>
    <property type="evidence" value="ECO:0007669"/>
    <property type="project" value="UniProtKB-SubCell"/>
</dbReference>
<accession>A0A0B1RT23</accession>
<sequence length="172" mass="18828">MEGEVLARISDLVHNMFETFGAAFFDLIEPLFPTFVQLIDFHRAYPSRQYGICFIDDCVEFAPSKCARYQEQFVPVMLRCLADEYPEVRQAAAYGFGVMGMVGGADYLNTVTAALEPLAAMVNSPGARLTEESSGATDNGIAAVAKILKYSGANIDITQVSKLNYSKVSLIM</sequence>
<comment type="subcellular location">
    <subcellularLocation>
        <location evidence="1">Cytoplasm</location>
    </subcellularLocation>
</comment>
<dbReference type="EMBL" id="KN611974">
    <property type="protein sequence ID" value="KHJ76218.1"/>
    <property type="molecule type" value="Genomic_DNA"/>
</dbReference>
<dbReference type="InterPro" id="IPR011989">
    <property type="entry name" value="ARM-like"/>
</dbReference>
<dbReference type="Proteomes" id="UP000053660">
    <property type="component" value="Unassembled WGS sequence"/>
</dbReference>
<name>A0A0B1RT23_OESDE</name>
<dbReference type="PROSITE" id="PS50077">
    <property type="entry name" value="HEAT_REPEAT"/>
    <property type="match status" value="1"/>
</dbReference>
<dbReference type="AlphaFoldDB" id="A0A0B1RT23"/>
<gene>
    <name evidence="7" type="ORF">OESDEN_24162</name>
</gene>
<evidence type="ECO:0000313" key="7">
    <source>
        <dbReference type="EMBL" id="KHJ76218.1"/>
    </source>
</evidence>
<evidence type="ECO:0000256" key="2">
    <source>
        <dbReference type="ARBA" id="ARBA00022448"/>
    </source>
</evidence>
<feature type="repeat" description="HEAT" evidence="6">
    <location>
        <begin position="73"/>
        <end position="110"/>
    </location>
</feature>
<proteinExistence type="predicted"/>